<dbReference type="GO" id="GO:0046872">
    <property type="term" value="F:metal ion binding"/>
    <property type="evidence" value="ECO:0007669"/>
    <property type="project" value="UniProtKB-KW"/>
</dbReference>
<dbReference type="EMBL" id="CAICTM010000346">
    <property type="protein sequence ID" value="CAB9508436.1"/>
    <property type="molecule type" value="Genomic_DNA"/>
</dbReference>
<keyword evidence="2" id="KW-0479">Metal-binding</keyword>
<reference evidence="4" key="1">
    <citation type="submission" date="2020-06" db="EMBL/GenBank/DDBJ databases">
        <authorList>
            <consortium name="Plant Systems Biology data submission"/>
        </authorList>
    </citation>
    <scope>NUCLEOTIDE SEQUENCE</scope>
    <source>
        <strain evidence="4">D6</strain>
    </source>
</reference>
<dbReference type="AlphaFoldDB" id="A0A9N8HBP7"/>
<keyword evidence="5" id="KW-1185">Reference proteome</keyword>
<dbReference type="PANTHER" id="PTHR48471">
    <property type="entry name" value="DDE TNP4 DOMAIN-CONTAINING PROTEIN"/>
    <property type="match status" value="1"/>
</dbReference>
<dbReference type="PANTHER" id="PTHR48471:SF1">
    <property type="entry name" value="DDE TNP4 DOMAIN-CONTAINING PROTEIN"/>
    <property type="match status" value="1"/>
</dbReference>
<gene>
    <name evidence="4" type="ORF">SEMRO_347_G122930.1</name>
</gene>
<sequence>MEGNDFWERRRRFLLLSGALELHQSSFVSNLTEEGRQRRQRSLPRPALLFPADSPWQRLYSSGNNQALITTTGFDHRAFHELLKYFEPWFNSHSPWTGSQDGTTCRRLKRRGRAGRRRIIDAPKCLGLVLTWYRFRGGEYILQGWFGFTGTHANVWLRFGRRGLLCVLGNQPFCKVQIPEDAKIQQLSNAIEAKHPLLKNVFCVADGLKLTFQQCEDLDEQSMYYNGWTHDHYITNLFVFSIDGFIILYVINAPGSMHDSTLAEYGGVYDKLHEVFERTGGKCCVDSAFTTMSNPFLIKSSQNITTATDAMDLLIHEQATSLRQSAEWGMRAMQSAFPRLKDRIHYEENGERMVVLQLLTLLYNARISLVGLNQLQNTYVPSWSVDAAFYIQEQE</sequence>
<dbReference type="InterPro" id="IPR027806">
    <property type="entry name" value="HARBI1_dom"/>
</dbReference>
<proteinExistence type="predicted"/>
<dbReference type="Proteomes" id="UP001153069">
    <property type="component" value="Unassembled WGS sequence"/>
</dbReference>
<evidence type="ECO:0000256" key="2">
    <source>
        <dbReference type="ARBA" id="ARBA00022723"/>
    </source>
</evidence>
<evidence type="ECO:0000259" key="3">
    <source>
        <dbReference type="Pfam" id="PF13359"/>
    </source>
</evidence>
<comment type="caution">
    <text evidence="4">The sequence shown here is derived from an EMBL/GenBank/DDBJ whole genome shotgun (WGS) entry which is preliminary data.</text>
</comment>
<evidence type="ECO:0000256" key="1">
    <source>
        <dbReference type="ARBA" id="ARBA00001968"/>
    </source>
</evidence>
<organism evidence="4 5">
    <name type="scientific">Seminavis robusta</name>
    <dbReference type="NCBI Taxonomy" id="568900"/>
    <lineage>
        <taxon>Eukaryota</taxon>
        <taxon>Sar</taxon>
        <taxon>Stramenopiles</taxon>
        <taxon>Ochrophyta</taxon>
        <taxon>Bacillariophyta</taxon>
        <taxon>Bacillariophyceae</taxon>
        <taxon>Bacillariophycidae</taxon>
        <taxon>Naviculales</taxon>
        <taxon>Naviculaceae</taxon>
        <taxon>Seminavis</taxon>
    </lineage>
</organism>
<dbReference type="Pfam" id="PF13359">
    <property type="entry name" value="DDE_Tnp_4"/>
    <property type="match status" value="1"/>
</dbReference>
<accession>A0A9N8HBP7</accession>
<feature type="domain" description="DDE Tnp4" evidence="3">
    <location>
        <begin position="206"/>
        <end position="364"/>
    </location>
</feature>
<evidence type="ECO:0000313" key="4">
    <source>
        <dbReference type="EMBL" id="CAB9508436.1"/>
    </source>
</evidence>
<evidence type="ECO:0000313" key="5">
    <source>
        <dbReference type="Proteomes" id="UP001153069"/>
    </source>
</evidence>
<comment type="cofactor">
    <cofactor evidence="1">
        <name>a divalent metal cation</name>
        <dbReference type="ChEBI" id="CHEBI:60240"/>
    </cofactor>
</comment>
<name>A0A9N8HBP7_9STRA</name>
<dbReference type="OrthoDB" id="45778at2759"/>
<protein>
    <recommendedName>
        <fullName evidence="3">DDE Tnp4 domain-containing protein</fullName>
    </recommendedName>
</protein>